<dbReference type="GeneID" id="94691951"/>
<evidence type="ECO:0000313" key="2">
    <source>
        <dbReference type="EMBL" id="SDY38088.1"/>
    </source>
</evidence>
<dbReference type="Proteomes" id="UP000183417">
    <property type="component" value="Unassembled WGS sequence"/>
</dbReference>
<dbReference type="EMBL" id="FNPE01000004">
    <property type="protein sequence ID" value="SDY38088.1"/>
    <property type="molecule type" value="Genomic_DNA"/>
</dbReference>
<name>A0A1H3JF96_9BURK</name>
<dbReference type="RefSeq" id="WP_003454871.1">
    <property type="nucleotide sequence ID" value="NZ_CP065748.1"/>
</dbReference>
<keyword evidence="4" id="KW-1185">Reference proteome</keyword>
<proteinExistence type="predicted"/>
<reference evidence="2 3" key="1">
    <citation type="submission" date="2016-10" db="EMBL/GenBank/DDBJ databases">
        <authorList>
            <person name="de Groot N.N."/>
        </authorList>
    </citation>
    <scope>NUCLEOTIDE SEQUENCE [LARGE SCALE GENOMIC DNA]</scope>
    <source>
        <strain evidence="2 3">LMG 24775</strain>
    </source>
</reference>
<organism evidence="2 3">
    <name type="scientific">Delftia lacustris</name>
    <dbReference type="NCBI Taxonomy" id="558537"/>
    <lineage>
        <taxon>Bacteria</taxon>
        <taxon>Pseudomonadati</taxon>
        <taxon>Pseudomonadota</taxon>
        <taxon>Betaproteobacteria</taxon>
        <taxon>Burkholderiales</taxon>
        <taxon>Comamonadaceae</taxon>
        <taxon>Delftia</taxon>
    </lineage>
</organism>
<dbReference type="KEGG" id="dla:I6G47_03520"/>
<evidence type="ECO:0000313" key="3">
    <source>
        <dbReference type="Proteomes" id="UP000183417"/>
    </source>
</evidence>
<dbReference type="EMBL" id="CP065748">
    <property type="protein sequence ID" value="QPS82169.1"/>
    <property type="molecule type" value="Genomic_DNA"/>
</dbReference>
<sequence length="89" mass="10241">MDTLMSSLPPELLRFVEDQLANNEVSDDDELREHFIANGLSEEQAWQALTYRALYLRHVFLDGFTPILKGQEALCFNPHSRGWEPVPNP</sequence>
<evidence type="ECO:0000313" key="1">
    <source>
        <dbReference type="EMBL" id="QPS82169.1"/>
    </source>
</evidence>
<protein>
    <submittedName>
        <fullName evidence="2">Uncharacterized protein</fullName>
    </submittedName>
</protein>
<evidence type="ECO:0000313" key="4">
    <source>
        <dbReference type="Proteomes" id="UP000595064"/>
    </source>
</evidence>
<accession>A0A1H3JF96</accession>
<dbReference type="Proteomes" id="UP000595064">
    <property type="component" value="Chromosome"/>
</dbReference>
<reference evidence="1 4" key="2">
    <citation type="submission" date="2020-12" db="EMBL/GenBank/DDBJ databases">
        <title>FDA dAtabase for Regulatory Grade micrObial Sequences (FDA-ARGOS): Supporting development and validation of Infectious Disease Dx tests.</title>
        <authorList>
            <person name="Sproer C."/>
            <person name="Gronow S."/>
            <person name="Severitt S."/>
            <person name="Schroder I."/>
            <person name="Tallon L."/>
            <person name="Sadzewicz L."/>
            <person name="Zhao X."/>
            <person name="Boylan J."/>
            <person name="Ott S."/>
            <person name="Bowen H."/>
            <person name="Vavikolanu K."/>
            <person name="Mehta A."/>
            <person name="Aluvathingal J."/>
            <person name="Nadendla S."/>
            <person name="Lowell S."/>
            <person name="Myers T."/>
            <person name="Yan Y."/>
            <person name="Sichtig H."/>
        </authorList>
    </citation>
    <scope>NUCLEOTIDE SEQUENCE [LARGE SCALE GENOMIC DNA]</scope>
    <source>
        <strain evidence="1 4">FDAARGOS_890</strain>
    </source>
</reference>
<gene>
    <name evidence="1" type="ORF">I6G47_03520</name>
    <name evidence="2" type="ORF">SAMN05421547_104216</name>
</gene>
<dbReference type="AlphaFoldDB" id="A0A1H3JF96"/>